<dbReference type="GeneID" id="86830391"/>
<sequence length="131" mass="14078">MSQTPARHLDQAAEQIRAFNHASRSAGDDWKYPSDAYTAIGNLSFLIGMLGQAIEQSTGPVMRAYERGRVRIDNGGDPDQKVSELVQARKDAMRAAAALTAAVQRMHNASSPMGMDTTGLPGCDDEDGDQP</sequence>
<protein>
    <submittedName>
        <fullName evidence="2">Uncharacterized protein</fullName>
    </submittedName>
</protein>
<evidence type="ECO:0000313" key="2">
    <source>
        <dbReference type="EMBL" id="MBE1599718.1"/>
    </source>
</evidence>
<dbReference type="OrthoDB" id="4304519at2"/>
<proteinExistence type="predicted"/>
<dbReference type="RefSeq" id="WP_046917887.1">
    <property type="nucleotide sequence ID" value="NZ_JADBGF010000001.1"/>
</dbReference>
<name>A0A8I0PDL2_9ACTN</name>
<evidence type="ECO:0000256" key="1">
    <source>
        <dbReference type="SAM" id="MobiDB-lite"/>
    </source>
</evidence>
<comment type="caution">
    <text evidence="2">The sequence shown here is derived from an EMBL/GenBank/DDBJ whole genome shotgun (WGS) entry which is preliminary data.</text>
</comment>
<keyword evidence="3" id="KW-1185">Reference proteome</keyword>
<evidence type="ECO:0000313" key="3">
    <source>
        <dbReference type="Proteomes" id="UP000629287"/>
    </source>
</evidence>
<reference evidence="2 3" key="1">
    <citation type="submission" date="2020-10" db="EMBL/GenBank/DDBJ databases">
        <title>Sequencing the genomes of 1000 actinobacteria strains.</title>
        <authorList>
            <person name="Klenk H.-P."/>
        </authorList>
    </citation>
    <scope>NUCLEOTIDE SEQUENCE [LARGE SCALE GENOMIC DNA]</scope>
    <source>
        <strain evidence="2 3">DSM 41803</strain>
    </source>
</reference>
<dbReference type="EMBL" id="JADBGF010000001">
    <property type="protein sequence ID" value="MBE1599718.1"/>
    <property type="molecule type" value="Genomic_DNA"/>
</dbReference>
<feature type="region of interest" description="Disordered" evidence="1">
    <location>
        <begin position="108"/>
        <end position="131"/>
    </location>
</feature>
<gene>
    <name evidence="2" type="ORF">H4687_005847</name>
</gene>
<dbReference type="AlphaFoldDB" id="A0A8I0PDL2"/>
<organism evidence="2 3">
    <name type="scientific">Streptomyces stelliscabiei</name>
    <dbReference type="NCBI Taxonomy" id="146820"/>
    <lineage>
        <taxon>Bacteria</taxon>
        <taxon>Bacillati</taxon>
        <taxon>Actinomycetota</taxon>
        <taxon>Actinomycetes</taxon>
        <taxon>Kitasatosporales</taxon>
        <taxon>Streptomycetaceae</taxon>
        <taxon>Streptomyces</taxon>
    </lineage>
</organism>
<dbReference type="Proteomes" id="UP000629287">
    <property type="component" value="Unassembled WGS sequence"/>
</dbReference>
<accession>A0A8I0PDL2</accession>